<dbReference type="Proteomes" id="UP000321250">
    <property type="component" value="Unassembled WGS sequence"/>
</dbReference>
<dbReference type="InterPro" id="IPR010093">
    <property type="entry name" value="SinI_DNA-bd"/>
</dbReference>
<evidence type="ECO:0000313" key="2">
    <source>
        <dbReference type="EMBL" id="TXC69608.1"/>
    </source>
</evidence>
<dbReference type="Pfam" id="PF12728">
    <property type="entry name" value="HTH_17"/>
    <property type="match status" value="1"/>
</dbReference>
<dbReference type="InterPro" id="IPR041657">
    <property type="entry name" value="HTH_17"/>
</dbReference>
<dbReference type="NCBIfam" id="TIGR01764">
    <property type="entry name" value="excise"/>
    <property type="match status" value="1"/>
</dbReference>
<name>A0A5C6UCC9_9SPHN</name>
<dbReference type="EMBL" id="VOQR01000001">
    <property type="protein sequence ID" value="TXC69608.1"/>
    <property type="molecule type" value="Genomic_DNA"/>
</dbReference>
<sequence length="68" mass="7321">MNDTEHRDRLGRLAYSVDEAAAVVGLSKTTLYNLMGANQLAFCKVGKRRIIRSVDLEALISGPSSVAA</sequence>
<proteinExistence type="predicted"/>
<comment type="caution">
    <text evidence="2">The sequence shown here is derived from an EMBL/GenBank/DDBJ whole genome shotgun (WGS) entry which is preliminary data.</text>
</comment>
<feature type="domain" description="Helix-turn-helix" evidence="1">
    <location>
        <begin position="15"/>
        <end position="61"/>
    </location>
</feature>
<gene>
    <name evidence="2" type="ORF">FSB78_00500</name>
</gene>
<dbReference type="RefSeq" id="WP_147079021.1">
    <property type="nucleotide sequence ID" value="NZ_VOQR01000001.1"/>
</dbReference>
<dbReference type="GO" id="GO:0003677">
    <property type="term" value="F:DNA binding"/>
    <property type="evidence" value="ECO:0007669"/>
    <property type="project" value="InterPro"/>
</dbReference>
<protein>
    <submittedName>
        <fullName evidence="2">Helix-turn-helix domain-containing protein</fullName>
    </submittedName>
</protein>
<dbReference type="OrthoDB" id="7874861at2"/>
<evidence type="ECO:0000259" key="1">
    <source>
        <dbReference type="Pfam" id="PF12728"/>
    </source>
</evidence>
<keyword evidence="3" id="KW-1185">Reference proteome</keyword>
<accession>A0A5C6UCC9</accession>
<evidence type="ECO:0000313" key="3">
    <source>
        <dbReference type="Proteomes" id="UP000321250"/>
    </source>
</evidence>
<organism evidence="2 3">
    <name type="scientific">Sphingomonas ginsenosidivorax</name>
    <dbReference type="NCBI Taxonomy" id="862135"/>
    <lineage>
        <taxon>Bacteria</taxon>
        <taxon>Pseudomonadati</taxon>
        <taxon>Pseudomonadota</taxon>
        <taxon>Alphaproteobacteria</taxon>
        <taxon>Sphingomonadales</taxon>
        <taxon>Sphingomonadaceae</taxon>
        <taxon>Sphingomonas</taxon>
    </lineage>
</organism>
<reference evidence="2 3" key="1">
    <citation type="journal article" date="2013" name="Antonie Van Leeuwenhoek">
        <title>Sphingomonas ginsenosidivorax sp. nov., with the ability to transform ginsenosides.</title>
        <authorList>
            <person name="Jin X.F."/>
            <person name="Kim J.K."/>
            <person name="Liu Q.M."/>
            <person name="Kang M.S."/>
            <person name="He D."/>
            <person name="Jin F.X."/>
            <person name="Kim S.C."/>
            <person name="Im W.T."/>
        </authorList>
    </citation>
    <scope>NUCLEOTIDE SEQUENCE [LARGE SCALE GENOMIC DNA]</scope>
    <source>
        <strain evidence="2 3">KHI67</strain>
    </source>
</reference>
<dbReference type="AlphaFoldDB" id="A0A5C6UCC9"/>